<feature type="region of interest" description="Disordered" evidence="8">
    <location>
        <begin position="1"/>
        <end position="20"/>
    </location>
</feature>
<dbReference type="PANTHER" id="PTHR22930:SF289">
    <property type="entry name" value="DDE TNP4 DOMAIN-CONTAINING PROTEIN-RELATED"/>
    <property type="match status" value="1"/>
</dbReference>
<dbReference type="AlphaFoldDB" id="A0AAD9PYH3"/>
<evidence type="ECO:0000256" key="3">
    <source>
        <dbReference type="ARBA" id="ARBA00006958"/>
    </source>
</evidence>
<keyword evidence="6" id="KW-0378">Hydrolase</keyword>
<name>A0AAD9PYH3_ACRCE</name>
<evidence type="ECO:0000313" key="11">
    <source>
        <dbReference type="Proteomes" id="UP001249851"/>
    </source>
</evidence>
<dbReference type="Proteomes" id="UP001249851">
    <property type="component" value="Unassembled WGS sequence"/>
</dbReference>
<protein>
    <submittedName>
        <fullName evidence="10">Nuclease HARBI1</fullName>
    </submittedName>
</protein>
<evidence type="ECO:0000256" key="4">
    <source>
        <dbReference type="ARBA" id="ARBA00022722"/>
    </source>
</evidence>
<evidence type="ECO:0000313" key="10">
    <source>
        <dbReference type="EMBL" id="KAK2551408.1"/>
    </source>
</evidence>
<dbReference type="GO" id="GO:0004518">
    <property type="term" value="F:nuclease activity"/>
    <property type="evidence" value="ECO:0007669"/>
    <property type="project" value="UniProtKB-KW"/>
</dbReference>
<comment type="similarity">
    <text evidence="3">Belongs to the HARBI1 family.</text>
</comment>
<feature type="compositionally biased region" description="Low complexity" evidence="8">
    <location>
        <begin position="1"/>
        <end position="12"/>
    </location>
</feature>
<dbReference type="PANTHER" id="PTHR22930">
    <property type="match status" value="1"/>
</dbReference>
<dbReference type="GO" id="GO:0016787">
    <property type="term" value="F:hydrolase activity"/>
    <property type="evidence" value="ECO:0007669"/>
    <property type="project" value="UniProtKB-KW"/>
</dbReference>
<dbReference type="GO" id="GO:0046872">
    <property type="term" value="F:metal ion binding"/>
    <property type="evidence" value="ECO:0007669"/>
    <property type="project" value="UniProtKB-KW"/>
</dbReference>
<evidence type="ECO:0000256" key="6">
    <source>
        <dbReference type="ARBA" id="ARBA00022801"/>
    </source>
</evidence>
<dbReference type="Pfam" id="PF13359">
    <property type="entry name" value="DDE_Tnp_4"/>
    <property type="match status" value="1"/>
</dbReference>
<evidence type="ECO:0000256" key="7">
    <source>
        <dbReference type="ARBA" id="ARBA00023242"/>
    </source>
</evidence>
<feature type="non-terminal residue" evidence="10">
    <location>
        <position position="1"/>
    </location>
</feature>
<keyword evidence="5" id="KW-0479">Metal-binding</keyword>
<reference evidence="10" key="2">
    <citation type="journal article" date="2023" name="Science">
        <title>Genomic signatures of disease resistance in endangered staghorn corals.</title>
        <authorList>
            <person name="Vollmer S.V."/>
            <person name="Selwyn J.D."/>
            <person name="Despard B.A."/>
            <person name="Roesel C.L."/>
        </authorList>
    </citation>
    <scope>NUCLEOTIDE SEQUENCE</scope>
    <source>
        <strain evidence="10">K2</strain>
    </source>
</reference>
<dbReference type="InterPro" id="IPR045249">
    <property type="entry name" value="HARBI1-like"/>
</dbReference>
<comment type="cofactor">
    <cofactor evidence="1">
        <name>a divalent metal cation</name>
        <dbReference type="ChEBI" id="CHEBI:60240"/>
    </cofactor>
</comment>
<dbReference type="EMBL" id="JARQWQ010000098">
    <property type="protein sequence ID" value="KAK2551408.1"/>
    <property type="molecule type" value="Genomic_DNA"/>
</dbReference>
<evidence type="ECO:0000256" key="2">
    <source>
        <dbReference type="ARBA" id="ARBA00004123"/>
    </source>
</evidence>
<evidence type="ECO:0000259" key="9">
    <source>
        <dbReference type="Pfam" id="PF13359"/>
    </source>
</evidence>
<sequence length="473" mass="53000">MALSITPSSSQSKTKKTESQDEVGLIEVDGAIGIYKNLAFQPLTNFGISCRGFVSSGKGVEGYLIKVVPANCQCLDSSESQSSTYYLTLREMPLQLSILQNIPGQGIWTAPSRYQYLPAYFKEVSDWYLQSADTKELKPVKVLITLRFLALGSFLEVVGDTFLFYDKSTVSRVVRRVTQALSSKKGLFKIGGFPCAIGCIDGTHVRIKAPLQNELDYVNRKGYHSINVQAVCNHKGLLTNIVAKWPGSTHDRHIFRRSALGRQLEEGGGHGLEEGVFLGDSGYACSPFLLTPYSQPQSQSEEQFNRAHKSTPCIIERTFGYLKRRFHVLHSEIRMSPERACTIIVACFVLHNIAVKFREPESDDINISVEDFDVQEQYRGHENGNAMKTHIAGCLFSLRLEMTLVEQTTLHVSFKYGIVSTQKARLGKFTLVQFLEDGIFHVLPSVDVTIEDNEKVAKYKDNKFYKCTVLKTS</sequence>
<reference evidence="10" key="1">
    <citation type="journal article" date="2023" name="G3 (Bethesda)">
        <title>Whole genome assembly and annotation of the endangered Caribbean coral Acropora cervicornis.</title>
        <authorList>
            <person name="Selwyn J.D."/>
            <person name="Vollmer S.V."/>
        </authorList>
    </citation>
    <scope>NUCLEOTIDE SEQUENCE</scope>
    <source>
        <strain evidence="10">K2</strain>
    </source>
</reference>
<organism evidence="10 11">
    <name type="scientific">Acropora cervicornis</name>
    <name type="common">Staghorn coral</name>
    <dbReference type="NCBI Taxonomy" id="6130"/>
    <lineage>
        <taxon>Eukaryota</taxon>
        <taxon>Metazoa</taxon>
        <taxon>Cnidaria</taxon>
        <taxon>Anthozoa</taxon>
        <taxon>Hexacorallia</taxon>
        <taxon>Scleractinia</taxon>
        <taxon>Astrocoeniina</taxon>
        <taxon>Acroporidae</taxon>
        <taxon>Acropora</taxon>
    </lineage>
</organism>
<dbReference type="GO" id="GO:0005634">
    <property type="term" value="C:nucleus"/>
    <property type="evidence" value="ECO:0007669"/>
    <property type="project" value="UniProtKB-SubCell"/>
</dbReference>
<proteinExistence type="inferred from homology"/>
<comment type="caution">
    <text evidence="10">The sequence shown here is derived from an EMBL/GenBank/DDBJ whole genome shotgun (WGS) entry which is preliminary data.</text>
</comment>
<evidence type="ECO:0000256" key="5">
    <source>
        <dbReference type="ARBA" id="ARBA00022723"/>
    </source>
</evidence>
<gene>
    <name evidence="10" type="ORF">P5673_027810</name>
</gene>
<keyword evidence="11" id="KW-1185">Reference proteome</keyword>
<evidence type="ECO:0000256" key="8">
    <source>
        <dbReference type="SAM" id="MobiDB-lite"/>
    </source>
</evidence>
<feature type="domain" description="DDE Tnp4" evidence="9">
    <location>
        <begin position="200"/>
        <end position="352"/>
    </location>
</feature>
<keyword evidence="7" id="KW-0539">Nucleus</keyword>
<evidence type="ECO:0000256" key="1">
    <source>
        <dbReference type="ARBA" id="ARBA00001968"/>
    </source>
</evidence>
<dbReference type="InterPro" id="IPR027806">
    <property type="entry name" value="HARBI1_dom"/>
</dbReference>
<comment type="subcellular location">
    <subcellularLocation>
        <location evidence="2">Nucleus</location>
    </subcellularLocation>
</comment>
<keyword evidence="4" id="KW-0540">Nuclease</keyword>
<accession>A0AAD9PYH3</accession>